<accession>A0ABS5VXE1</accession>
<dbReference type="InterPro" id="IPR016181">
    <property type="entry name" value="Acyl_CoA_acyltransferase"/>
</dbReference>
<protein>
    <submittedName>
        <fullName evidence="4">GNAT family N-acetyltransferase</fullName>
        <ecNumber evidence="4">2.3.1.-</ecNumber>
    </submittedName>
</protein>
<dbReference type="PROSITE" id="PS51186">
    <property type="entry name" value="GNAT"/>
    <property type="match status" value="1"/>
</dbReference>
<dbReference type="EMBL" id="JAHESD010000058">
    <property type="protein sequence ID" value="MBT1705517.1"/>
    <property type="molecule type" value="Genomic_DNA"/>
</dbReference>
<organism evidence="4 5">
    <name type="scientific">Chryseosolibacter indicus</name>
    <dbReference type="NCBI Taxonomy" id="2782351"/>
    <lineage>
        <taxon>Bacteria</taxon>
        <taxon>Pseudomonadati</taxon>
        <taxon>Bacteroidota</taxon>
        <taxon>Cytophagia</taxon>
        <taxon>Cytophagales</taxon>
        <taxon>Chryseotaleaceae</taxon>
        <taxon>Chryseosolibacter</taxon>
    </lineage>
</organism>
<dbReference type="Pfam" id="PF00583">
    <property type="entry name" value="Acetyltransf_1"/>
    <property type="match status" value="1"/>
</dbReference>
<evidence type="ECO:0000259" key="3">
    <source>
        <dbReference type="PROSITE" id="PS51186"/>
    </source>
</evidence>
<comment type="caution">
    <text evidence="4">The sequence shown here is derived from an EMBL/GenBank/DDBJ whole genome shotgun (WGS) entry which is preliminary data.</text>
</comment>
<dbReference type="GO" id="GO:0016746">
    <property type="term" value="F:acyltransferase activity"/>
    <property type="evidence" value="ECO:0007669"/>
    <property type="project" value="UniProtKB-KW"/>
</dbReference>
<evidence type="ECO:0000313" key="4">
    <source>
        <dbReference type="EMBL" id="MBT1705517.1"/>
    </source>
</evidence>
<evidence type="ECO:0000313" key="5">
    <source>
        <dbReference type="Proteomes" id="UP000772618"/>
    </source>
</evidence>
<dbReference type="CDD" id="cd04301">
    <property type="entry name" value="NAT_SF"/>
    <property type="match status" value="1"/>
</dbReference>
<evidence type="ECO:0000256" key="2">
    <source>
        <dbReference type="ARBA" id="ARBA00023315"/>
    </source>
</evidence>
<dbReference type="SUPFAM" id="SSF55729">
    <property type="entry name" value="Acyl-CoA N-acyltransferases (Nat)"/>
    <property type="match status" value="1"/>
</dbReference>
<dbReference type="EC" id="2.3.1.-" evidence="4"/>
<sequence length="191" mass="22140">MADSNIIIRQCTEEDIPILVALGSKTFKDTFGADNTPEDMEQYISKTFTNNKIKLELNERGVVFFLAEQDGRALGYAKVNTLRPLKGLKEVSAMEIERLYSIQEMIGKGIGRMLMQHCLGHAVKNHCEVVWLGVWERNSRAIDFYKRWGFEKFDEHVFMLGRDAQTDHLMKREIKKLNHYASLQNKNNVDR</sequence>
<dbReference type="InterPro" id="IPR000182">
    <property type="entry name" value="GNAT_dom"/>
</dbReference>
<dbReference type="PANTHER" id="PTHR43877">
    <property type="entry name" value="AMINOALKYLPHOSPHONATE N-ACETYLTRANSFERASE-RELATED-RELATED"/>
    <property type="match status" value="1"/>
</dbReference>
<dbReference type="InterPro" id="IPR050832">
    <property type="entry name" value="Bact_Acetyltransf"/>
</dbReference>
<dbReference type="Proteomes" id="UP000772618">
    <property type="component" value="Unassembled WGS sequence"/>
</dbReference>
<gene>
    <name evidence="4" type="ORF">KK060_19660</name>
</gene>
<evidence type="ECO:0000256" key="1">
    <source>
        <dbReference type="ARBA" id="ARBA00022679"/>
    </source>
</evidence>
<feature type="domain" description="N-acetyltransferase" evidence="3">
    <location>
        <begin position="6"/>
        <end position="175"/>
    </location>
</feature>
<reference evidence="4 5" key="1">
    <citation type="submission" date="2021-05" db="EMBL/GenBank/DDBJ databases">
        <title>A Polyphasic approach of four new species of the genus Ohtaekwangia: Ohtaekwangia histidinii sp. nov., Ohtaekwangia cretensis sp. nov., Ohtaekwangia indiensis sp. nov., Ohtaekwangia reichenbachii sp. nov. from diverse environment.</title>
        <authorList>
            <person name="Octaviana S."/>
        </authorList>
    </citation>
    <scope>NUCLEOTIDE SEQUENCE [LARGE SCALE GENOMIC DNA]</scope>
    <source>
        <strain evidence="4 5">PWU20</strain>
    </source>
</reference>
<keyword evidence="5" id="KW-1185">Reference proteome</keyword>
<keyword evidence="1 4" id="KW-0808">Transferase</keyword>
<dbReference type="RefSeq" id="WP_254155462.1">
    <property type="nucleotide sequence ID" value="NZ_JAHESD010000058.1"/>
</dbReference>
<dbReference type="Gene3D" id="3.40.630.30">
    <property type="match status" value="1"/>
</dbReference>
<proteinExistence type="predicted"/>
<name>A0ABS5VXE1_9BACT</name>
<keyword evidence="2 4" id="KW-0012">Acyltransferase</keyword>